<dbReference type="Proteomes" id="UP000518305">
    <property type="component" value="Unassembled WGS sequence"/>
</dbReference>
<organism evidence="9 10">
    <name type="scientific">Hemiprocne comata</name>
    <dbReference type="NCBI Taxonomy" id="243314"/>
    <lineage>
        <taxon>Eukaryota</taxon>
        <taxon>Metazoa</taxon>
        <taxon>Chordata</taxon>
        <taxon>Craniata</taxon>
        <taxon>Vertebrata</taxon>
        <taxon>Euteleostomi</taxon>
        <taxon>Archelosauria</taxon>
        <taxon>Archosauria</taxon>
        <taxon>Dinosauria</taxon>
        <taxon>Saurischia</taxon>
        <taxon>Theropoda</taxon>
        <taxon>Coelurosauria</taxon>
        <taxon>Aves</taxon>
        <taxon>Neognathae</taxon>
        <taxon>Neoaves</taxon>
        <taxon>Strisores</taxon>
        <taxon>Apodiformes</taxon>
        <taxon>Apodidae</taxon>
        <taxon>Hemiprocninae</taxon>
        <taxon>Hemiprocne</taxon>
    </lineage>
</organism>
<name>A0A7K9DQR9_9AVES</name>
<protein>
    <submittedName>
        <fullName evidence="9">POK18 protein</fullName>
    </submittedName>
</protein>
<evidence type="ECO:0000256" key="6">
    <source>
        <dbReference type="ARBA" id="ARBA00022918"/>
    </source>
</evidence>
<dbReference type="EMBL" id="VWZJ01012661">
    <property type="protein sequence ID" value="NXG65985.1"/>
    <property type="molecule type" value="Genomic_DNA"/>
</dbReference>
<dbReference type="Gene3D" id="3.30.420.10">
    <property type="entry name" value="Ribonuclease H-like superfamily/Ribonuclease H"/>
    <property type="match status" value="1"/>
</dbReference>
<feature type="non-terminal residue" evidence="9">
    <location>
        <position position="59"/>
    </location>
</feature>
<evidence type="ECO:0000313" key="9">
    <source>
        <dbReference type="EMBL" id="NXG65985.1"/>
    </source>
</evidence>
<keyword evidence="6" id="KW-0695">RNA-directed DNA polymerase</keyword>
<dbReference type="SUPFAM" id="SSF53098">
    <property type="entry name" value="Ribonuclease H-like"/>
    <property type="match status" value="1"/>
</dbReference>
<evidence type="ECO:0000313" key="10">
    <source>
        <dbReference type="Proteomes" id="UP000518305"/>
    </source>
</evidence>
<dbReference type="GO" id="GO:0016787">
    <property type="term" value="F:hydrolase activity"/>
    <property type="evidence" value="ECO:0007669"/>
    <property type="project" value="UniProtKB-KW"/>
</dbReference>
<reference evidence="9 10" key="1">
    <citation type="submission" date="2019-09" db="EMBL/GenBank/DDBJ databases">
        <title>Bird 10,000 Genomes (B10K) Project - Family phase.</title>
        <authorList>
            <person name="Zhang G."/>
        </authorList>
    </citation>
    <scope>NUCLEOTIDE SEQUENCE [LARGE SCALE GENOMIC DNA]</scope>
    <source>
        <strain evidence="9">B10K-DU-001-23</strain>
        <tissue evidence="9">Muscle</tissue>
    </source>
</reference>
<evidence type="ECO:0000256" key="7">
    <source>
        <dbReference type="SAM" id="SignalP"/>
    </source>
</evidence>
<dbReference type="PANTHER" id="PTHR41694:SF3">
    <property type="entry name" value="RNA-DIRECTED DNA POLYMERASE-RELATED"/>
    <property type="match status" value="1"/>
</dbReference>
<evidence type="ECO:0000256" key="1">
    <source>
        <dbReference type="ARBA" id="ARBA00022679"/>
    </source>
</evidence>
<evidence type="ECO:0000259" key="8">
    <source>
        <dbReference type="PROSITE" id="PS50994"/>
    </source>
</evidence>
<keyword evidence="3" id="KW-0540">Nuclease</keyword>
<keyword evidence="10" id="KW-1185">Reference proteome</keyword>
<dbReference type="OrthoDB" id="9386368at2759"/>
<feature type="signal peptide" evidence="7">
    <location>
        <begin position="1"/>
        <end position="17"/>
    </location>
</feature>
<keyword evidence="7" id="KW-0732">Signal</keyword>
<dbReference type="PROSITE" id="PS50994">
    <property type="entry name" value="INTEGRASE"/>
    <property type="match status" value="1"/>
</dbReference>
<keyword evidence="5" id="KW-0378">Hydrolase</keyword>
<feature type="chain" id="PRO_5029659376" evidence="7">
    <location>
        <begin position="18"/>
        <end position="59"/>
    </location>
</feature>
<evidence type="ECO:0000256" key="4">
    <source>
        <dbReference type="ARBA" id="ARBA00022759"/>
    </source>
</evidence>
<dbReference type="InterPro" id="IPR036397">
    <property type="entry name" value="RNaseH_sf"/>
</dbReference>
<dbReference type="GO" id="GO:0035613">
    <property type="term" value="F:RNA stem-loop binding"/>
    <property type="evidence" value="ECO:0007669"/>
    <property type="project" value="TreeGrafter"/>
</dbReference>
<gene>
    <name evidence="9" type="primary">Ervk18_5</name>
    <name evidence="9" type="ORF">HEMCOM_R15303</name>
</gene>
<sequence>TLSVSILVLGVPAQVKTENGPGCVSARVTVFFQRWGVKHLTGISHSPTGQAIIERAHGT</sequence>
<keyword evidence="2" id="KW-0548">Nucleotidyltransferase</keyword>
<dbReference type="InterPro" id="IPR001584">
    <property type="entry name" value="Integrase_cat-core"/>
</dbReference>
<comment type="caution">
    <text evidence="9">The sequence shown here is derived from an EMBL/GenBank/DDBJ whole genome shotgun (WGS) entry which is preliminary data.</text>
</comment>
<evidence type="ECO:0000256" key="3">
    <source>
        <dbReference type="ARBA" id="ARBA00022722"/>
    </source>
</evidence>
<dbReference type="GO" id="GO:0015074">
    <property type="term" value="P:DNA integration"/>
    <property type="evidence" value="ECO:0007669"/>
    <property type="project" value="InterPro"/>
</dbReference>
<dbReference type="AlphaFoldDB" id="A0A7K9DQR9"/>
<keyword evidence="4" id="KW-0255">Endonuclease</keyword>
<keyword evidence="1" id="KW-0808">Transferase</keyword>
<proteinExistence type="predicted"/>
<evidence type="ECO:0000256" key="5">
    <source>
        <dbReference type="ARBA" id="ARBA00022801"/>
    </source>
</evidence>
<feature type="domain" description="Integrase catalytic" evidence="8">
    <location>
        <begin position="1"/>
        <end position="59"/>
    </location>
</feature>
<accession>A0A7K9DQR9</accession>
<feature type="non-terminal residue" evidence="9">
    <location>
        <position position="1"/>
    </location>
</feature>
<dbReference type="InterPro" id="IPR012337">
    <property type="entry name" value="RNaseH-like_sf"/>
</dbReference>
<dbReference type="GO" id="GO:0003964">
    <property type="term" value="F:RNA-directed DNA polymerase activity"/>
    <property type="evidence" value="ECO:0007669"/>
    <property type="project" value="UniProtKB-KW"/>
</dbReference>
<dbReference type="GO" id="GO:0004519">
    <property type="term" value="F:endonuclease activity"/>
    <property type="evidence" value="ECO:0007669"/>
    <property type="project" value="UniProtKB-KW"/>
</dbReference>
<evidence type="ECO:0000256" key="2">
    <source>
        <dbReference type="ARBA" id="ARBA00022695"/>
    </source>
</evidence>
<dbReference type="PANTHER" id="PTHR41694">
    <property type="entry name" value="ENDOGENOUS RETROVIRUS GROUP K MEMBER POL PROTEIN"/>
    <property type="match status" value="1"/>
</dbReference>